<dbReference type="Proteomes" id="UP000650833">
    <property type="component" value="Unassembled WGS sequence"/>
</dbReference>
<feature type="domain" description="NAD(P)-binding" evidence="1">
    <location>
        <begin position="37"/>
        <end position="149"/>
    </location>
</feature>
<dbReference type="Gene3D" id="3.40.50.720">
    <property type="entry name" value="NAD(P)-binding Rossmann-like Domain"/>
    <property type="match status" value="1"/>
</dbReference>
<evidence type="ECO:0000259" key="1">
    <source>
        <dbReference type="Pfam" id="PF13460"/>
    </source>
</evidence>
<keyword evidence="3" id="KW-1185">Reference proteome</keyword>
<dbReference type="OrthoDB" id="10254221at2759"/>
<dbReference type="SUPFAM" id="SSF51735">
    <property type="entry name" value="NAD(P)-binding Rossmann-fold domains"/>
    <property type="match status" value="1"/>
</dbReference>
<dbReference type="PANTHER" id="PTHR43162">
    <property type="match status" value="1"/>
</dbReference>
<dbReference type="Gene3D" id="3.90.25.10">
    <property type="entry name" value="UDP-galactose 4-epimerase, domain 1"/>
    <property type="match status" value="1"/>
</dbReference>
<name>A0A8H7QWH6_9FUNG</name>
<reference evidence="2" key="1">
    <citation type="submission" date="2020-12" db="EMBL/GenBank/DDBJ databases">
        <title>Metabolic potential, ecology and presence of endohyphal bacteria is reflected in genomic diversity of Mucoromycotina.</title>
        <authorList>
            <person name="Muszewska A."/>
            <person name="Okrasinska A."/>
            <person name="Steczkiewicz K."/>
            <person name="Drgas O."/>
            <person name="Orlowska M."/>
            <person name="Perlinska-Lenart U."/>
            <person name="Aleksandrzak-Piekarczyk T."/>
            <person name="Szatraj K."/>
            <person name="Zielenkiewicz U."/>
            <person name="Pilsyk S."/>
            <person name="Malc E."/>
            <person name="Mieczkowski P."/>
            <person name="Kruszewska J.S."/>
            <person name="Biernat P."/>
            <person name="Pawlowska J."/>
        </authorList>
    </citation>
    <scope>NUCLEOTIDE SEQUENCE</scope>
    <source>
        <strain evidence="2">CBS 226.32</strain>
    </source>
</reference>
<dbReference type="EMBL" id="JAEPRC010000329">
    <property type="protein sequence ID" value="KAG2200021.1"/>
    <property type="molecule type" value="Genomic_DNA"/>
</dbReference>
<protein>
    <recommendedName>
        <fullName evidence="1">NAD(P)-binding domain-containing protein</fullName>
    </recommendedName>
</protein>
<evidence type="ECO:0000313" key="2">
    <source>
        <dbReference type="EMBL" id="KAG2200021.1"/>
    </source>
</evidence>
<feature type="non-terminal residue" evidence="2">
    <location>
        <position position="1"/>
    </location>
</feature>
<dbReference type="PANTHER" id="PTHR43162:SF1">
    <property type="entry name" value="PRESTALK A DIFFERENTIATION PROTEIN A"/>
    <property type="match status" value="1"/>
</dbReference>
<gene>
    <name evidence="2" type="ORF">INT46_001110</name>
</gene>
<dbReference type="InterPro" id="IPR016040">
    <property type="entry name" value="NAD(P)-bd_dom"/>
</dbReference>
<organism evidence="2 3">
    <name type="scientific">Mucor plumbeus</name>
    <dbReference type="NCBI Taxonomy" id="97098"/>
    <lineage>
        <taxon>Eukaryota</taxon>
        <taxon>Fungi</taxon>
        <taxon>Fungi incertae sedis</taxon>
        <taxon>Mucoromycota</taxon>
        <taxon>Mucoromycotina</taxon>
        <taxon>Mucoromycetes</taxon>
        <taxon>Mucorales</taxon>
        <taxon>Mucorineae</taxon>
        <taxon>Mucoraceae</taxon>
        <taxon>Mucor</taxon>
    </lineage>
</organism>
<comment type="caution">
    <text evidence="2">The sequence shown here is derived from an EMBL/GenBank/DDBJ whole genome shotgun (WGS) entry which is preliminary data.</text>
</comment>
<dbReference type="Pfam" id="PF13460">
    <property type="entry name" value="NAD_binding_10"/>
    <property type="match status" value="1"/>
</dbReference>
<dbReference type="InterPro" id="IPR051604">
    <property type="entry name" value="Ergot_Alk_Oxidoreductase"/>
</dbReference>
<dbReference type="InterPro" id="IPR036291">
    <property type="entry name" value="NAD(P)-bd_dom_sf"/>
</dbReference>
<sequence>KQTNKQTKTRKMLLITSVDQYMGYAITSHLAQFKELRPQLRALCQSKSRCHGFSNAGIDVREVDYSHPNQLSLALRGVDHIVLAIGNENKRVEHAKHICTVAAQSGVTSIICISHVGAVSQLHSSLQDFHQIEQQVMQSTCQYTILRLDFVQQYFHLWSNRVEKHRQILLPLTQDTEICPVDITDVCKVIEELLIDPNNHTYKPLNDKHDGQVYTLTGPEMLNGQRIVELLSSSTGYEHFKFCHGRLMDLGYYMSGLSKDVWFDARLKQEMSQIYHDTYENNNYRDKVYANPTDKQIQTYLDYFDWVQQTSGSICVPHTTMLVNSSCESIQKFFKENANSFKPRV</sequence>
<accession>A0A8H7QWH6</accession>
<dbReference type="AlphaFoldDB" id="A0A8H7QWH6"/>
<evidence type="ECO:0000313" key="3">
    <source>
        <dbReference type="Proteomes" id="UP000650833"/>
    </source>
</evidence>
<proteinExistence type="predicted"/>